<dbReference type="GO" id="GO:0016020">
    <property type="term" value="C:membrane"/>
    <property type="evidence" value="ECO:0007669"/>
    <property type="project" value="TreeGrafter"/>
</dbReference>
<feature type="non-terminal residue" evidence="3">
    <location>
        <position position="1"/>
    </location>
</feature>
<protein>
    <recommendedName>
        <fullName evidence="5">Heavy metal translocating P-type ATPase</fullName>
    </recommendedName>
</protein>
<dbReference type="SUPFAM" id="SSF56784">
    <property type="entry name" value="HAD-like"/>
    <property type="match status" value="1"/>
</dbReference>
<evidence type="ECO:0000313" key="4">
    <source>
        <dbReference type="Proteomes" id="UP000824082"/>
    </source>
</evidence>
<gene>
    <name evidence="3" type="ORF">IAD19_02415</name>
</gene>
<dbReference type="AlphaFoldDB" id="A0A9D1IQE6"/>
<comment type="caution">
    <text evidence="3">The sequence shown here is derived from an EMBL/GenBank/DDBJ whole genome shotgun (WGS) entry which is preliminary data.</text>
</comment>
<dbReference type="Proteomes" id="UP000824082">
    <property type="component" value="Unassembled WGS sequence"/>
</dbReference>
<dbReference type="PANTHER" id="PTHR48085:SF5">
    <property type="entry name" value="CADMIUM_ZINC-TRANSPORTING ATPASE HMA4-RELATED"/>
    <property type="match status" value="1"/>
</dbReference>
<comment type="similarity">
    <text evidence="1">Belongs to the cation transport ATPase (P-type) (TC 3.A.3) family. Type IB subfamily.</text>
</comment>
<dbReference type="GO" id="GO:0015086">
    <property type="term" value="F:cadmium ion transmembrane transporter activity"/>
    <property type="evidence" value="ECO:0007669"/>
    <property type="project" value="TreeGrafter"/>
</dbReference>
<dbReference type="EMBL" id="DVMX01000042">
    <property type="protein sequence ID" value="HIU41388.1"/>
    <property type="molecule type" value="Genomic_DNA"/>
</dbReference>
<reference evidence="3" key="1">
    <citation type="submission" date="2020-10" db="EMBL/GenBank/DDBJ databases">
        <authorList>
            <person name="Gilroy R."/>
        </authorList>
    </citation>
    <scope>NUCLEOTIDE SEQUENCE</scope>
    <source>
        <strain evidence="3">4509</strain>
    </source>
</reference>
<organism evidence="3 4">
    <name type="scientific">Candidatus Egerieicola faecale</name>
    <dbReference type="NCBI Taxonomy" id="2840774"/>
    <lineage>
        <taxon>Bacteria</taxon>
        <taxon>Bacillati</taxon>
        <taxon>Bacillota</taxon>
        <taxon>Clostridia</taxon>
        <taxon>Eubacteriales</taxon>
        <taxon>Oscillospiraceae</taxon>
        <taxon>Oscillospiraceae incertae sedis</taxon>
        <taxon>Candidatus Egerieicola</taxon>
    </lineage>
</organism>
<name>A0A9D1IQE6_9FIRM</name>
<evidence type="ECO:0000256" key="2">
    <source>
        <dbReference type="SAM" id="Phobius"/>
    </source>
</evidence>
<feature type="transmembrane region" description="Helical" evidence="2">
    <location>
        <begin position="73"/>
        <end position="91"/>
    </location>
</feature>
<evidence type="ECO:0008006" key="5">
    <source>
        <dbReference type="Google" id="ProtNLM"/>
    </source>
</evidence>
<keyword evidence="2" id="KW-0812">Transmembrane</keyword>
<proteinExistence type="inferred from homology"/>
<dbReference type="PANTHER" id="PTHR48085">
    <property type="entry name" value="CADMIUM/ZINC-TRANSPORTING ATPASE HMA2-RELATED"/>
    <property type="match status" value="1"/>
</dbReference>
<accession>A0A9D1IQE6</accession>
<evidence type="ECO:0000256" key="1">
    <source>
        <dbReference type="ARBA" id="ARBA00006024"/>
    </source>
</evidence>
<feature type="transmembrane region" description="Helical" evidence="2">
    <location>
        <begin position="48"/>
        <end position="67"/>
    </location>
</feature>
<sequence>DVGIAMGGVGSGAAMEAADVVIMTDEPSQVANAIAHARRTMTIVKENIVFALAVKVLVLILSVFGLVNMWLAVFADVGVCLLAILNAVRTLRLKEAKAQPKKQPSAVPERAA</sequence>
<dbReference type="InterPro" id="IPR036412">
    <property type="entry name" value="HAD-like_sf"/>
</dbReference>
<evidence type="ECO:0000313" key="3">
    <source>
        <dbReference type="EMBL" id="HIU41388.1"/>
    </source>
</evidence>
<keyword evidence="2" id="KW-1133">Transmembrane helix</keyword>
<keyword evidence="2" id="KW-0472">Membrane</keyword>
<dbReference type="InterPro" id="IPR023214">
    <property type="entry name" value="HAD_sf"/>
</dbReference>
<dbReference type="Gene3D" id="3.40.50.1000">
    <property type="entry name" value="HAD superfamily/HAD-like"/>
    <property type="match status" value="1"/>
</dbReference>
<dbReference type="InterPro" id="IPR051014">
    <property type="entry name" value="Cation_Transport_ATPase_IB"/>
</dbReference>
<reference evidence="3" key="2">
    <citation type="journal article" date="2021" name="PeerJ">
        <title>Extensive microbial diversity within the chicken gut microbiome revealed by metagenomics and culture.</title>
        <authorList>
            <person name="Gilroy R."/>
            <person name="Ravi A."/>
            <person name="Getino M."/>
            <person name="Pursley I."/>
            <person name="Horton D.L."/>
            <person name="Alikhan N.F."/>
            <person name="Baker D."/>
            <person name="Gharbi K."/>
            <person name="Hall N."/>
            <person name="Watson M."/>
            <person name="Adriaenssens E.M."/>
            <person name="Foster-Nyarko E."/>
            <person name="Jarju S."/>
            <person name="Secka A."/>
            <person name="Antonio M."/>
            <person name="Oren A."/>
            <person name="Chaudhuri R.R."/>
            <person name="La Ragione R."/>
            <person name="Hildebrand F."/>
            <person name="Pallen M.J."/>
        </authorList>
    </citation>
    <scope>NUCLEOTIDE SEQUENCE</scope>
    <source>
        <strain evidence="3">4509</strain>
    </source>
</reference>